<dbReference type="InterPro" id="IPR027417">
    <property type="entry name" value="P-loop_NTPase"/>
</dbReference>
<dbReference type="InterPro" id="IPR017871">
    <property type="entry name" value="ABC_transporter-like_CS"/>
</dbReference>
<sequence>MFIVSFKGFCQNALSSRTPILLNVQNLHYRLGNRFLIQTLSMQIQPGEIVAIIGPNGAGKSTLMKLLSGYLSPTLGRCDLLGQPLSQWPQHLLAKTRAMMCQSSHLLFSFSVKEVVAMGRAPHGAHQLDHIVQMVMEQTGCAALSQRDYRKLSGGEQQRVQIARALAQLWHHEPTPCFLLLDEPTSSFDLYYQQHSLRLLRQLTRHQPLGVCCVLHDLNLAALYADRILLLHEGRAVAEGTASEVLTEKILTRWYHADVSVQAHPDSAIPQVFLQR</sequence>
<evidence type="ECO:0000256" key="3">
    <source>
        <dbReference type="ARBA" id="ARBA00022840"/>
    </source>
</evidence>
<dbReference type="Pfam" id="PF00005">
    <property type="entry name" value="ABC_tran"/>
    <property type="match status" value="1"/>
</dbReference>
<gene>
    <name evidence="7" type="ORF">BJP41_09065</name>
    <name evidence="8" type="ORF">BJP43_09265</name>
</gene>
<evidence type="ECO:0000313" key="10">
    <source>
        <dbReference type="Proteomes" id="UP000230008"/>
    </source>
</evidence>
<dbReference type="PANTHER" id="PTHR42794:SF1">
    <property type="entry name" value="HEMIN IMPORT ATP-BINDING PROTEIN HMUV"/>
    <property type="match status" value="1"/>
</dbReference>
<dbReference type="PANTHER" id="PTHR42794">
    <property type="entry name" value="HEMIN IMPORT ATP-BINDING PROTEIN HMUV"/>
    <property type="match status" value="1"/>
</dbReference>
<feature type="domain" description="ABC transporter" evidence="6">
    <location>
        <begin position="22"/>
        <end position="258"/>
    </location>
</feature>
<reference evidence="9 10" key="2">
    <citation type="submission" date="2017-11" db="EMBL/GenBank/DDBJ databases">
        <title>PacBio sequencing of new strain of the secondary endosymbiont Candidatus Hamiltonella defensa.</title>
        <authorList>
            <person name="Strand M.R."/>
            <person name="Oliver K."/>
        </authorList>
    </citation>
    <scope>NUCLEOTIDE SEQUENCE [LARGE SCALE GENOMIC DNA]</scope>
    <source>
        <strain evidence="10">A2C</strain>
        <strain evidence="9">ZA17</strain>
    </source>
</reference>
<accession>A0A2D3T9H0</accession>
<dbReference type="EMBL" id="CP017606">
    <property type="protein sequence ID" value="ATW30449.1"/>
    <property type="molecule type" value="Genomic_DNA"/>
</dbReference>
<evidence type="ECO:0000256" key="5">
    <source>
        <dbReference type="ARBA" id="ARBA00037066"/>
    </source>
</evidence>
<reference evidence="8" key="3">
    <citation type="journal article" date="2018" name="Genome Biol. Evol.">
        <title>Culture-Facilitated Comparative Genomics of the Facultative Symbiont Hamiltonella defensa.</title>
        <authorList>
            <person name="Chevignon G."/>
            <person name="Boyd B.M."/>
            <person name="Brandt J.W."/>
            <person name="Oliver K.M."/>
            <person name="Strand M.R."/>
        </authorList>
    </citation>
    <scope>NUCLEOTIDE SEQUENCE</scope>
    <source>
        <strain evidence="7">A2C</strain>
        <strain evidence="8">ZA17</strain>
    </source>
</reference>
<dbReference type="AlphaFoldDB" id="A0A2D3T9H0"/>
<evidence type="ECO:0000256" key="1">
    <source>
        <dbReference type="ARBA" id="ARBA00022448"/>
    </source>
</evidence>
<dbReference type="InterPro" id="IPR003439">
    <property type="entry name" value="ABC_transporter-like_ATP-bd"/>
</dbReference>
<reference evidence="9 10" key="1">
    <citation type="submission" date="2016-10" db="EMBL/GenBank/DDBJ databases">
        <authorList>
            <person name="Chevignon G."/>
        </authorList>
    </citation>
    <scope>NUCLEOTIDE SEQUENCE [LARGE SCALE GENOMIC DNA]</scope>
    <source>
        <strain evidence="10">A2C</strain>
        <strain evidence="9">ZA17</strain>
    </source>
</reference>
<dbReference type="SMART" id="SM00382">
    <property type="entry name" value="AAA"/>
    <property type="match status" value="1"/>
</dbReference>
<dbReference type="SUPFAM" id="SSF52540">
    <property type="entry name" value="P-loop containing nucleoside triphosphate hydrolases"/>
    <property type="match status" value="1"/>
</dbReference>
<name>A0A2D3T9H0_9ENTR</name>
<organism evidence="8 9">
    <name type="scientific">Candidatus Williamhamiltonella defendens</name>
    <dbReference type="NCBI Taxonomy" id="138072"/>
    <lineage>
        <taxon>Bacteria</taxon>
        <taxon>Pseudomonadati</taxon>
        <taxon>Pseudomonadota</taxon>
        <taxon>Gammaproteobacteria</taxon>
        <taxon>Enterobacterales</taxon>
        <taxon>Enterobacteriaceae</taxon>
        <taxon>aphid secondary symbionts</taxon>
        <taxon>Candidatus Williamhamiltonella</taxon>
    </lineage>
</organism>
<evidence type="ECO:0000259" key="6">
    <source>
        <dbReference type="PROSITE" id="PS50893"/>
    </source>
</evidence>
<evidence type="ECO:0000256" key="2">
    <source>
        <dbReference type="ARBA" id="ARBA00022741"/>
    </source>
</evidence>
<proteinExistence type="predicted"/>
<dbReference type="Gene3D" id="3.40.50.300">
    <property type="entry name" value="P-loop containing nucleotide triphosphate hydrolases"/>
    <property type="match status" value="1"/>
</dbReference>
<dbReference type="InterPro" id="IPR003593">
    <property type="entry name" value="AAA+_ATPase"/>
</dbReference>
<dbReference type="GO" id="GO:0005524">
    <property type="term" value="F:ATP binding"/>
    <property type="evidence" value="ECO:0007669"/>
    <property type="project" value="UniProtKB-KW"/>
</dbReference>
<keyword evidence="4" id="KW-1278">Translocase</keyword>
<keyword evidence="1" id="KW-0813">Transport</keyword>
<keyword evidence="2" id="KW-0547">Nucleotide-binding</keyword>
<dbReference type="Proteomes" id="UP000229055">
    <property type="component" value="Chromosome"/>
</dbReference>
<evidence type="ECO:0000313" key="9">
    <source>
        <dbReference type="Proteomes" id="UP000229055"/>
    </source>
</evidence>
<evidence type="ECO:0000256" key="4">
    <source>
        <dbReference type="ARBA" id="ARBA00022967"/>
    </source>
</evidence>
<keyword evidence="3 8" id="KW-0067">ATP-binding</keyword>
<dbReference type="PROSITE" id="PS50893">
    <property type="entry name" value="ABC_TRANSPORTER_2"/>
    <property type="match status" value="1"/>
</dbReference>
<dbReference type="Proteomes" id="UP000230008">
    <property type="component" value="Chromosome"/>
</dbReference>
<comment type="function">
    <text evidence="5">Part of the ABC transporter complex HmuTUV involved in hemin import. Responsible for energy coupling to the transport system.</text>
</comment>
<dbReference type="NCBIfam" id="NF010068">
    <property type="entry name" value="PRK13548.1"/>
    <property type="match status" value="1"/>
</dbReference>
<dbReference type="PROSITE" id="PS00211">
    <property type="entry name" value="ABC_TRANSPORTER_1"/>
    <property type="match status" value="1"/>
</dbReference>
<dbReference type="GO" id="GO:0016887">
    <property type="term" value="F:ATP hydrolysis activity"/>
    <property type="evidence" value="ECO:0007669"/>
    <property type="project" value="InterPro"/>
</dbReference>
<dbReference type="CDD" id="cd03214">
    <property type="entry name" value="ABC_Iron-Siderophores_B12_Hemin"/>
    <property type="match status" value="1"/>
</dbReference>
<evidence type="ECO:0000313" key="8">
    <source>
        <dbReference type="EMBL" id="ATW34410.1"/>
    </source>
</evidence>
<dbReference type="EMBL" id="CP017613">
    <property type="protein sequence ID" value="ATW34410.1"/>
    <property type="molecule type" value="Genomic_DNA"/>
</dbReference>
<protein>
    <submittedName>
        <fullName evidence="8">Heme ABC transporter ATP-binding protein</fullName>
    </submittedName>
</protein>
<evidence type="ECO:0000313" key="7">
    <source>
        <dbReference type="EMBL" id="ATW30449.1"/>
    </source>
</evidence>